<evidence type="ECO:0000256" key="9">
    <source>
        <dbReference type="HAMAP-Rule" id="MF_00446"/>
    </source>
</evidence>
<comment type="subunit">
    <text evidence="9">Heterooctamer of four alpha and four beta subunits.</text>
</comment>
<comment type="similarity">
    <text evidence="9">Belongs to the PanD family.</text>
</comment>
<evidence type="ECO:0000313" key="10">
    <source>
        <dbReference type="EMBL" id="GAA0428465.1"/>
    </source>
</evidence>
<comment type="function">
    <text evidence="9">Catalyzes the pyruvoyl-dependent decarboxylation of aspartate to produce beta-alanine.</text>
</comment>
<dbReference type="Gene3D" id="2.40.40.20">
    <property type="match status" value="1"/>
</dbReference>
<evidence type="ECO:0000256" key="6">
    <source>
        <dbReference type="ARBA" id="ARBA00023239"/>
    </source>
</evidence>
<evidence type="ECO:0000256" key="1">
    <source>
        <dbReference type="ARBA" id="ARBA00022490"/>
    </source>
</evidence>
<keyword evidence="7 9" id="KW-0704">Schiff base</keyword>
<dbReference type="HAMAP" id="MF_00446">
    <property type="entry name" value="PanD"/>
    <property type="match status" value="1"/>
</dbReference>
<dbReference type="SUPFAM" id="SSF50692">
    <property type="entry name" value="ADC-like"/>
    <property type="match status" value="1"/>
</dbReference>
<evidence type="ECO:0000313" key="11">
    <source>
        <dbReference type="Proteomes" id="UP001501459"/>
    </source>
</evidence>
<feature type="chain" id="PRO_5044906891" description="Aspartate 1-decarboxylase alpha chain" evidence="9">
    <location>
        <begin position="25"/>
        <end position="123"/>
    </location>
</feature>
<comment type="subcellular location">
    <subcellularLocation>
        <location evidence="9">Cytoplasm</location>
    </subcellularLocation>
</comment>
<dbReference type="EC" id="4.1.1.11" evidence="9"/>
<dbReference type="InterPro" id="IPR009010">
    <property type="entry name" value="Asp_de-COase-like_dom_sf"/>
</dbReference>
<dbReference type="NCBIfam" id="TIGR00223">
    <property type="entry name" value="panD"/>
    <property type="match status" value="1"/>
</dbReference>
<comment type="PTM">
    <text evidence="9">Is synthesized initially as an inactive proenzyme, which is activated by self-cleavage at a specific serine bond to produce a beta-subunit with a hydroxyl group at its C-terminus and an alpha-subunit with a pyruvoyl group at its N-terminus.</text>
</comment>
<keyword evidence="4 9" id="KW-0068">Autocatalytic cleavage</keyword>
<reference evidence="10 11" key="1">
    <citation type="journal article" date="2019" name="Int. J. Syst. Evol. Microbiol.">
        <title>The Global Catalogue of Microorganisms (GCM) 10K type strain sequencing project: providing services to taxonomists for standard genome sequencing and annotation.</title>
        <authorList>
            <consortium name="The Broad Institute Genomics Platform"/>
            <consortium name="The Broad Institute Genome Sequencing Center for Infectious Disease"/>
            <person name="Wu L."/>
            <person name="Ma J."/>
        </authorList>
    </citation>
    <scope>NUCLEOTIDE SEQUENCE [LARGE SCALE GENOMIC DNA]</scope>
    <source>
        <strain evidence="10 11">JCM 12149</strain>
    </source>
</reference>
<dbReference type="EMBL" id="BAAADM010000002">
    <property type="protein sequence ID" value="GAA0428465.1"/>
    <property type="molecule type" value="Genomic_DNA"/>
</dbReference>
<evidence type="ECO:0000256" key="4">
    <source>
        <dbReference type="ARBA" id="ARBA00022813"/>
    </source>
</evidence>
<name>A0ABN0Z1Q7_9BACI</name>
<feature type="binding site" evidence="9">
    <location>
        <begin position="73"/>
        <end position="75"/>
    </location>
    <ligand>
        <name>substrate</name>
    </ligand>
</feature>
<keyword evidence="2 9" id="KW-0566">Pantothenate biosynthesis</keyword>
<keyword evidence="1 9" id="KW-0963">Cytoplasm</keyword>
<gene>
    <name evidence="9 10" type="primary">panD</name>
    <name evidence="10" type="ORF">GCM10008983_00950</name>
</gene>
<feature type="active site" description="Proton donor" evidence="9">
    <location>
        <position position="58"/>
    </location>
</feature>
<evidence type="ECO:0000256" key="8">
    <source>
        <dbReference type="ARBA" id="ARBA00023317"/>
    </source>
</evidence>
<evidence type="ECO:0000256" key="5">
    <source>
        <dbReference type="ARBA" id="ARBA00023145"/>
    </source>
</evidence>
<comment type="catalytic activity">
    <reaction evidence="9">
        <text>L-aspartate + H(+) = beta-alanine + CO2</text>
        <dbReference type="Rhea" id="RHEA:19497"/>
        <dbReference type="ChEBI" id="CHEBI:15378"/>
        <dbReference type="ChEBI" id="CHEBI:16526"/>
        <dbReference type="ChEBI" id="CHEBI:29991"/>
        <dbReference type="ChEBI" id="CHEBI:57966"/>
        <dbReference type="EC" id="4.1.1.11"/>
    </reaction>
</comment>
<feature type="modified residue" description="Pyruvic acid (Ser)" evidence="9">
    <location>
        <position position="25"/>
    </location>
</feature>
<keyword evidence="11" id="KW-1185">Reference proteome</keyword>
<keyword evidence="5 9" id="KW-0865">Zymogen</keyword>
<feature type="binding site" evidence="9">
    <location>
        <position position="57"/>
    </location>
    <ligand>
        <name>substrate</name>
    </ligand>
</feature>
<evidence type="ECO:0000256" key="7">
    <source>
        <dbReference type="ARBA" id="ARBA00023270"/>
    </source>
</evidence>
<keyword evidence="3 9" id="KW-0210">Decarboxylase</keyword>
<feature type="chain" id="PRO_5044906892" description="Aspartate 1-decarboxylase beta chain" evidence="9">
    <location>
        <begin position="1"/>
        <end position="24"/>
    </location>
</feature>
<dbReference type="InterPro" id="IPR003190">
    <property type="entry name" value="Asp_decarbox"/>
</dbReference>
<keyword evidence="6 9" id="KW-0456">Lyase</keyword>
<dbReference type="Pfam" id="PF02261">
    <property type="entry name" value="Asp_decarbox"/>
    <property type="match status" value="1"/>
</dbReference>
<evidence type="ECO:0000256" key="3">
    <source>
        <dbReference type="ARBA" id="ARBA00022793"/>
    </source>
</evidence>
<dbReference type="PANTHER" id="PTHR21012:SF0">
    <property type="entry name" value="ASPARTATE 1-DECARBOXYLASE"/>
    <property type="match status" value="1"/>
</dbReference>
<evidence type="ECO:0000256" key="2">
    <source>
        <dbReference type="ARBA" id="ARBA00022655"/>
    </source>
</evidence>
<feature type="active site" description="Schiff-base intermediate with substrate; via pyruvic acid" evidence="9">
    <location>
        <position position="25"/>
    </location>
</feature>
<accession>A0ABN0Z1Q7</accession>
<comment type="cofactor">
    <cofactor evidence="9">
        <name>pyruvate</name>
        <dbReference type="ChEBI" id="CHEBI:15361"/>
    </cofactor>
    <text evidence="9">Binds 1 pyruvoyl group covalently per subunit.</text>
</comment>
<comment type="caution">
    <text evidence="10">The sequence shown here is derived from an EMBL/GenBank/DDBJ whole genome shotgun (WGS) entry which is preliminary data.</text>
</comment>
<dbReference type="RefSeq" id="WP_343750442.1">
    <property type="nucleotide sequence ID" value="NZ_BAAADM010000002.1"/>
</dbReference>
<protein>
    <recommendedName>
        <fullName evidence="9">Aspartate 1-decarboxylase</fullName>
        <ecNumber evidence="9">4.1.1.11</ecNumber>
    </recommendedName>
    <alternativeName>
        <fullName evidence="9">Aspartate alpha-decarboxylase</fullName>
    </alternativeName>
    <component>
        <recommendedName>
            <fullName evidence="9">Aspartate 1-decarboxylase beta chain</fullName>
        </recommendedName>
    </component>
    <component>
        <recommendedName>
            <fullName evidence="9">Aspartate 1-decarboxylase alpha chain</fullName>
        </recommendedName>
    </component>
</protein>
<sequence length="123" mass="13794">MFRTMMKSKIHQARVTEADLNYVGSVTIDQDILDQLDMLPHEKVQIVNNHNGARLETYIISGERGSGVICLNGAAARLVQKDDIIIIISYALVSSDELKSYKPLVAFMNDNNEIMELVEQESP</sequence>
<organism evidence="10 11">
    <name type="scientific">Lentibacillus halophilus</name>
    <dbReference type="NCBI Taxonomy" id="295065"/>
    <lineage>
        <taxon>Bacteria</taxon>
        <taxon>Bacillati</taxon>
        <taxon>Bacillota</taxon>
        <taxon>Bacilli</taxon>
        <taxon>Bacillales</taxon>
        <taxon>Bacillaceae</taxon>
        <taxon>Lentibacillus</taxon>
    </lineage>
</organism>
<dbReference type="Proteomes" id="UP001501459">
    <property type="component" value="Unassembled WGS sequence"/>
</dbReference>
<proteinExistence type="inferred from homology"/>
<comment type="pathway">
    <text evidence="9">Cofactor biosynthesis; (R)-pantothenate biosynthesis; beta-alanine from L-aspartate: step 1/1.</text>
</comment>
<keyword evidence="8 9" id="KW-0670">Pyruvate</keyword>
<dbReference type="CDD" id="cd06919">
    <property type="entry name" value="Asp_decarbox"/>
    <property type="match status" value="1"/>
</dbReference>
<dbReference type="PIRSF" id="PIRSF006246">
    <property type="entry name" value="Asp_decarbox"/>
    <property type="match status" value="1"/>
</dbReference>
<dbReference type="PANTHER" id="PTHR21012">
    <property type="entry name" value="ASPARTATE 1-DECARBOXYLASE"/>
    <property type="match status" value="1"/>
</dbReference>